<dbReference type="Proteomes" id="UP000187608">
    <property type="component" value="Unassembled WGS sequence"/>
</dbReference>
<dbReference type="STRING" id="570947.SAMN05421687_10825"/>
<protein>
    <submittedName>
        <fullName evidence="2">Uncharacterized protein</fullName>
    </submittedName>
</protein>
<accession>A0A1N7JXG0</accession>
<dbReference type="OrthoDB" id="9952922at2"/>
<dbReference type="AlphaFoldDB" id="A0A1N7JXG0"/>
<dbReference type="EMBL" id="FTOC01000008">
    <property type="protein sequence ID" value="SIS54018.1"/>
    <property type="molecule type" value="Genomic_DNA"/>
</dbReference>
<evidence type="ECO:0000256" key="1">
    <source>
        <dbReference type="SAM" id="MobiDB-lite"/>
    </source>
</evidence>
<keyword evidence="3" id="KW-1185">Reference proteome</keyword>
<dbReference type="RefSeq" id="WP_076559649.1">
    <property type="nucleotide sequence ID" value="NZ_FTOC01000008.1"/>
</dbReference>
<organism evidence="2 3">
    <name type="scientific">Salimicrobium flavidum</name>
    <dbReference type="NCBI Taxonomy" id="570947"/>
    <lineage>
        <taxon>Bacteria</taxon>
        <taxon>Bacillati</taxon>
        <taxon>Bacillota</taxon>
        <taxon>Bacilli</taxon>
        <taxon>Bacillales</taxon>
        <taxon>Bacillaceae</taxon>
        <taxon>Salimicrobium</taxon>
    </lineage>
</organism>
<proteinExistence type="predicted"/>
<sequence length="246" mass="28443">MNVKCIETHRTYYAGTFTRREIYATPRDGKPRKLITSEPTLRITSEGFTLETAEGEVIGRGKEKQPRRIVENLARRGLKVRPTIDINTEQERIRTSYQRFISEYGGGEYGMETRRYFKCYVEQAEADEQGEREYTAIGVQEYERRSTVAIGSFYAPNGYTNRQAYEEIARYIHGQLNDGEHAVIKYAGNLPAPRARLFKDRLTFRHEPKRKPSMDEVRTLAEDAVSRQASIEQRFTEPLPSGVNDE</sequence>
<gene>
    <name evidence="2" type="ORF">SAMN05421687_10825</name>
</gene>
<name>A0A1N7JXG0_9BACI</name>
<evidence type="ECO:0000313" key="2">
    <source>
        <dbReference type="EMBL" id="SIS54018.1"/>
    </source>
</evidence>
<feature type="region of interest" description="Disordered" evidence="1">
    <location>
        <begin position="225"/>
        <end position="246"/>
    </location>
</feature>
<reference evidence="3" key="1">
    <citation type="submission" date="2017-01" db="EMBL/GenBank/DDBJ databases">
        <authorList>
            <person name="Varghese N."/>
            <person name="Submissions S."/>
        </authorList>
    </citation>
    <scope>NUCLEOTIDE SEQUENCE [LARGE SCALE GENOMIC DNA]</scope>
    <source>
        <strain evidence="3">DSM 23127</strain>
    </source>
</reference>
<evidence type="ECO:0000313" key="3">
    <source>
        <dbReference type="Proteomes" id="UP000187608"/>
    </source>
</evidence>